<protein>
    <submittedName>
        <fullName evidence="1">Uncharacterized protein</fullName>
    </submittedName>
</protein>
<accession>A0A6V6ZDX1</accession>
<dbReference type="Proteomes" id="UP000556700">
    <property type="component" value="Unassembled WGS sequence"/>
</dbReference>
<sequence length="170" mass="20096">MKPGMLAVIVSQNTRYIMNFIHNYINKIATQFSRADFMLDGKEDDQHFGPLQIKFQDGSYLTFDENGDAETIYALVEPIEFEDKNNPNIENWSEIVLNWTKLINSRLIQFKVLQSIENKIVGCKLYFEKEKAITYYNYYDDAKVAFENDKLLESYIEFEKLEWVSLPKFN</sequence>
<reference evidence="1 2" key="1">
    <citation type="submission" date="2020-06" db="EMBL/GenBank/DDBJ databases">
        <authorList>
            <person name="Criscuolo A."/>
        </authorList>
    </citation>
    <scope>NUCLEOTIDE SEQUENCE [LARGE SCALE GENOMIC DNA]</scope>
    <source>
        <strain evidence="2">CIP 110025</strain>
    </source>
</reference>
<organism evidence="1 2">
    <name type="scientific">Flavobacterium chungangense</name>
    <dbReference type="NCBI Taxonomy" id="554283"/>
    <lineage>
        <taxon>Bacteria</taxon>
        <taxon>Pseudomonadati</taxon>
        <taxon>Bacteroidota</taxon>
        <taxon>Flavobacteriia</taxon>
        <taxon>Flavobacteriales</taxon>
        <taxon>Flavobacteriaceae</taxon>
        <taxon>Flavobacterium</taxon>
    </lineage>
</organism>
<dbReference type="AlphaFoldDB" id="A0A6V6ZDX1"/>
<evidence type="ECO:0000313" key="1">
    <source>
        <dbReference type="EMBL" id="CAD0009997.1"/>
    </source>
</evidence>
<dbReference type="EMBL" id="CAIJDO010000365">
    <property type="protein sequence ID" value="CAD0009997.1"/>
    <property type="molecule type" value="Genomic_DNA"/>
</dbReference>
<comment type="caution">
    <text evidence="1">The sequence shown here is derived from an EMBL/GenBank/DDBJ whole genome shotgun (WGS) entry which is preliminary data.</text>
</comment>
<evidence type="ECO:0000313" key="2">
    <source>
        <dbReference type="Proteomes" id="UP000556700"/>
    </source>
</evidence>
<proteinExistence type="predicted"/>
<gene>
    <name evidence="1" type="ORF">FLACHUCJ7_04637</name>
</gene>
<name>A0A6V6ZDX1_9FLAO</name>
<keyword evidence="2" id="KW-1185">Reference proteome</keyword>